<evidence type="ECO:0000313" key="1">
    <source>
        <dbReference type="EMBL" id="MBB5398918.1"/>
    </source>
</evidence>
<dbReference type="EMBL" id="JACHDE010000001">
    <property type="protein sequence ID" value="MBB5398918.1"/>
    <property type="molecule type" value="Genomic_DNA"/>
</dbReference>
<gene>
    <name evidence="1" type="ORF">HDG41_000954</name>
</gene>
<protein>
    <recommendedName>
        <fullName evidence="3">DUF1493 family protein</fullName>
    </recommendedName>
</protein>
<reference evidence="1 2" key="1">
    <citation type="submission" date="2020-08" db="EMBL/GenBank/DDBJ databases">
        <title>Genomic Encyclopedia of Type Strains, Phase IV (KMG-V): Genome sequencing to study the core and pangenomes of soil and plant-associated prokaryotes.</title>
        <authorList>
            <person name="Whitman W."/>
        </authorList>
    </citation>
    <scope>NUCLEOTIDE SEQUENCE [LARGE SCALE GENOMIC DNA]</scope>
    <source>
        <strain evidence="1 2">JPY162</strain>
    </source>
</reference>
<dbReference type="Proteomes" id="UP000592820">
    <property type="component" value="Unassembled WGS sequence"/>
</dbReference>
<accession>A0A7W8L2D6</accession>
<evidence type="ECO:0008006" key="3">
    <source>
        <dbReference type="Google" id="ProtNLM"/>
    </source>
</evidence>
<name>A0A7W8L2D6_9BURK</name>
<dbReference type="InterPro" id="IPR010862">
    <property type="entry name" value="DUF1493"/>
</dbReference>
<evidence type="ECO:0000313" key="2">
    <source>
        <dbReference type="Proteomes" id="UP000592820"/>
    </source>
</evidence>
<proteinExistence type="predicted"/>
<sequence>MIDTDIWERLEAFTREELGRPIFGGPLKLTPSTRLEQDLGVTGLDGVEFIDRWALTFNVQADGFPYRRYFCPEGQKLFSTLIGLFSTRHRKPDLVPLTLGMLAEAARLGTWDTQAIESAIAIRSADK</sequence>
<dbReference type="Pfam" id="PF07377">
    <property type="entry name" value="DUF1493"/>
    <property type="match status" value="1"/>
</dbReference>
<comment type="caution">
    <text evidence="1">The sequence shown here is derived from an EMBL/GenBank/DDBJ whole genome shotgun (WGS) entry which is preliminary data.</text>
</comment>
<dbReference type="AlphaFoldDB" id="A0A7W8L2D6"/>
<organism evidence="1 2">
    <name type="scientific">Paraburkholderia youngii</name>
    <dbReference type="NCBI Taxonomy" id="2782701"/>
    <lineage>
        <taxon>Bacteria</taxon>
        <taxon>Pseudomonadati</taxon>
        <taxon>Pseudomonadota</taxon>
        <taxon>Betaproteobacteria</taxon>
        <taxon>Burkholderiales</taxon>
        <taxon>Burkholderiaceae</taxon>
        <taxon>Paraburkholderia</taxon>
    </lineage>
</organism>